<dbReference type="EMBL" id="LR787022">
    <property type="protein sequence ID" value="CAB3262884.1"/>
    <property type="molecule type" value="mRNA"/>
</dbReference>
<dbReference type="AlphaFoldDB" id="A0A6F9DHE2"/>
<evidence type="ECO:0000313" key="3">
    <source>
        <dbReference type="EMBL" id="CAB3262884.1"/>
    </source>
</evidence>
<gene>
    <name evidence="3" type="primary">LOC100184639-001</name>
</gene>
<protein>
    <submittedName>
        <fullName evidence="3">Uncharacterized protein LOC100184639</fullName>
    </submittedName>
</protein>
<evidence type="ECO:0000259" key="2">
    <source>
        <dbReference type="Pfam" id="PF20499"/>
    </source>
</evidence>
<dbReference type="PANTHER" id="PTHR24401">
    <property type="entry name" value="SI:CH211-243P7.3-RELATED"/>
    <property type="match status" value="1"/>
</dbReference>
<dbReference type="InterPro" id="IPR046616">
    <property type="entry name" value="DUF6729"/>
</dbReference>
<feature type="region of interest" description="Disordered" evidence="1">
    <location>
        <begin position="737"/>
        <end position="789"/>
    </location>
</feature>
<name>A0A6F9DHE2_9ASCI</name>
<accession>A0A6F9DHE2</accession>
<evidence type="ECO:0000256" key="1">
    <source>
        <dbReference type="SAM" id="MobiDB-lite"/>
    </source>
</evidence>
<proteinExistence type="evidence at transcript level"/>
<reference evidence="3" key="1">
    <citation type="submission" date="2020-04" db="EMBL/GenBank/DDBJ databases">
        <authorList>
            <person name="Neveu A P."/>
        </authorList>
    </citation>
    <scope>NUCLEOTIDE SEQUENCE</scope>
    <source>
        <tissue evidence="3">Whole embryo</tissue>
    </source>
</reference>
<dbReference type="PANTHER" id="PTHR24401:SF29">
    <property type="entry name" value="SI:CH211-243P7.3-RELATED"/>
    <property type="match status" value="1"/>
</dbReference>
<feature type="domain" description="DUF6729" evidence="2">
    <location>
        <begin position="1"/>
        <end position="78"/>
    </location>
</feature>
<sequence>MMRARTQGNSPTAIQHLLTELHSESWLEKTVTYMSDCRRYSKYPMQFGRQVEGPCKEPAPYRHPPKAGWFLSTHVMDVYERLDVIKSSCTSVFGSILKVDSTKKILRKLSGKFTGTANWVTSVGNERGEILLSIVTTSESKATLQEMAEGLTKRFSDAAVDPPCLLYTDRDCCAQGRLSKYQDLFNQWDGLLVRLDIWHFMRRLAAGCTTESHPLYGPFMSELSSCIFAWDSSDVGLLKLAKQGEIRRLSGVQNPSDVAVMKAISKSEIQRHCRKKTRGAVESIALIDRLISTFQSLTDMLGVPILRDEMSAIWNEQKKHVPCIQDPPGVQLYTLTGIINKGGVNLSVYRCGRGSTSLESFHLHLNRFIPGTSASGANFQAYLLEGITRWNADRRDAAYDWPEPPTLRTYNVALQDAANQLSIPVLNKPLLPTFRAPGKYTGEKIGIEYLVAQTDVALPTFVESLITEVDEGISSDTELLEEPDSIEEDPELEFEHVPDQGEEYMSHTTVDASGLPGWDKVDKLAAVLVDLEGQAVPDNVCQEIVSLWGNLNVGDKRPLRFVPNFPVTSGTGRFRRTKRRSHHVGAQSAARTFTSGGEVAFSPSCSRVMSAIFMRLCDRHMSPTRASAGQHYLSQWKTVVNKYNELRRSLLNSPVHDQTDMQLLPVNETTVIKWYKDQTRLATNKTLLQGSAYPSMKTLSEDALPTFLRRPASPVQQAPTTMQLPQPPDTVGLAASRRRTAVHPGSSSTSQDISEDAPAAKYVSRTTAYRHRKRQEAADKELASQLGLPEPAVPTRRRYACGKCGLAATKLTGHSQFYGHMYCPNQPGQIPLEEWLATKRAERRADKAAEAAAKAAAVAAPSTSG</sequence>
<dbReference type="Pfam" id="PF20499">
    <property type="entry name" value="DUF6729"/>
    <property type="match status" value="1"/>
</dbReference>
<organism evidence="3">
    <name type="scientific">Phallusia mammillata</name>
    <dbReference type="NCBI Taxonomy" id="59560"/>
    <lineage>
        <taxon>Eukaryota</taxon>
        <taxon>Metazoa</taxon>
        <taxon>Chordata</taxon>
        <taxon>Tunicata</taxon>
        <taxon>Ascidiacea</taxon>
        <taxon>Phlebobranchia</taxon>
        <taxon>Ascidiidae</taxon>
        <taxon>Phallusia</taxon>
    </lineage>
</organism>